<dbReference type="PANTHER" id="PTHR43133">
    <property type="entry name" value="RNA POLYMERASE ECF-TYPE SIGMA FACTO"/>
    <property type="match status" value="1"/>
</dbReference>
<dbReference type="InterPro" id="IPR013249">
    <property type="entry name" value="RNA_pol_sigma70_r4_t2"/>
</dbReference>
<dbReference type="InterPro" id="IPR036388">
    <property type="entry name" value="WH-like_DNA-bd_sf"/>
</dbReference>
<evidence type="ECO:0000259" key="8">
    <source>
        <dbReference type="Pfam" id="PF08281"/>
    </source>
</evidence>
<evidence type="ECO:0000256" key="3">
    <source>
        <dbReference type="ARBA" id="ARBA00023015"/>
    </source>
</evidence>
<keyword evidence="3" id="KW-0805">Transcription regulation</keyword>
<dbReference type="InterPro" id="IPR039425">
    <property type="entry name" value="RNA_pol_sigma-70-like"/>
</dbReference>
<dbReference type="InterPro" id="IPR000792">
    <property type="entry name" value="Tscrpt_reg_LuxR_C"/>
</dbReference>
<dbReference type="OrthoDB" id="663247at2"/>
<evidence type="ECO:0000256" key="4">
    <source>
        <dbReference type="ARBA" id="ARBA00023082"/>
    </source>
</evidence>
<dbReference type="SUPFAM" id="SSF88946">
    <property type="entry name" value="Sigma2 domain of RNA polymerase sigma factors"/>
    <property type="match status" value="1"/>
</dbReference>
<gene>
    <name evidence="9" type="ORF">DXN05_23695</name>
</gene>
<dbReference type="Gene3D" id="1.10.10.10">
    <property type="entry name" value="Winged helix-like DNA-binding domain superfamily/Winged helix DNA-binding domain"/>
    <property type="match status" value="1"/>
</dbReference>
<dbReference type="GO" id="GO:0006352">
    <property type="term" value="P:DNA-templated transcription initiation"/>
    <property type="evidence" value="ECO:0007669"/>
    <property type="project" value="InterPro"/>
</dbReference>
<dbReference type="NCBIfam" id="TIGR02937">
    <property type="entry name" value="sigma70-ECF"/>
    <property type="match status" value="1"/>
</dbReference>
<dbReference type="EMBL" id="QTJU01000016">
    <property type="protein sequence ID" value="RFM25717.1"/>
    <property type="molecule type" value="Genomic_DNA"/>
</dbReference>
<dbReference type="Pfam" id="PF04542">
    <property type="entry name" value="Sigma70_r2"/>
    <property type="match status" value="1"/>
</dbReference>
<dbReference type="GO" id="GO:0016987">
    <property type="term" value="F:sigma factor activity"/>
    <property type="evidence" value="ECO:0007669"/>
    <property type="project" value="UniProtKB-KW"/>
</dbReference>
<accession>A0A3E1ND09</accession>
<keyword evidence="4" id="KW-0731">Sigma factor</keyword>
<evidence type="ECO:0000259" key="7">
    <source>
        <dbReference type="Pfam" id="PF04542"/>
    </source>
</evidence>
<feature type="domain" description="RNA polymerase sigma-70 region 2" evidence="7">
    <location>
        <begin position="23"/>
        <end position="87"/>
    </location>
</feature>
<dbReference type="Gene3D" id="1.10.1740.10">
    <property type="match status" value="1"/>
</dbReference>
<evidence type="ECO:0000256" key="5">
    <source>
        <dbReference type="ARBA" id="ARBA00023163"/>
    </source>
</evidence>
<dbReference type="InterPro" id="IPR013325">
    <property type="entry name" value="RNA_pol_sigma_r2"/>
</dbReference>
<evidence type="ECO:0000256" key="1">
    <source>
        <dbReference type="ARBA" id="ARBA00007788"/>
    </source>
</evidence>
<comment type="similarity">
    <text evidence="1">Belongs to the sigma-70 factor family.</text>
</comment>
<reference evidence="9 10" key="1">
    <citation type="submission" date="2018-08" db="EMBL/GenBank/DDBJ databases">
        <title>Chitinophagaceae sp. K23C18032701, a novel bacterium isolated from forest soil.</title>
        <authorList>
            <person name="Wang C."/>
        </authorList>
    </citation>
    <scope>NUCLEOTIDE SEQUENCE [LARGE SCALE GENOMIC DNA]</scope>
    <source>
        <strain evidence="9 10">K23C18032701</strain>
    </source>
</reference>
<dbReference type="InterPro" id="IPR007627">
    <property type="entry name" value="RNA_pol_sigma70_r2"/>
</dbReference>
<comment type="function">
    <text evidence="6">Sigma factors are initiation factors that promote the attachment of RNA polymerase to specific initiation sites and are then released. Sigma-S contributes to the protection against external stress, thus playing a role in cellular fitness and survival.</text>
</comment>
<evidence type="ECO:0000313" key="10">
    <source>
        <dbReference type="Proteomes" id="UP000261284"/>
    </source>
</evidence>
<proteinExistence type="inferred from homology"/>
<dbReference type="RefSeq" id="WP_116849795.1">
    <property type="nucleotide sequence ID" value="NZ_QTJU01000016.1"/>
</dbReference>
<keyword evidence="5" id="KW-0804">Transcription</keyword>
<dbReference type="PANTHER" id="PTHR43133:SF46">
    <property type="entry name" value="RNA POLYMERASE SIGMA-70 FACTOR ECF SUBFAMILY"/>
    <property type="match status" value="1"/>
</dbReference>
<dbReference type="InterPro" id="IPR016032">
    <property type="entry name" value="Sig_transdc_resp-reg_C-effctor"/>
</dbReference>
<sequence>MNSNSISALRDGCESTFEEAYYAFHQKLYAYFVKKTGSVTVSEELVQVTFIKLWQFRSGLNTELPLSVQLFRIAKTSVIDILRKEARNRVVAAIDEEAHNIPVNAADELVHDRLLLVKQGMRHLSPMRRKIIESRLEGLSNHEIAVSLSVSKKTVENQINKAVRDIRKNMDVPLIVISVTLHLL</sequence>
<dbReference type="Pfam" id="PF08281">
    <property type="entry name" value="Sigma70_r4_2"/>
    <property type="match status" value="1"/>
</dbReference>
<comment type="caution">
    <text evidence="9">The sequence shown here is derived from an EMBL/GenBank/DDBJ whole genome shotgun (WGS) entry which is preliminary data.</text>
</comment>
<evidence type="ECO:0000256" key="2">
    <source>
        <dbReference type="ARBA" id="ARBA00021245"/>
    </source>
</evidence>
<dbReference type="GO" id="GO:0003677">
    <property type="term" value="F:DNA binding"/>
    <property type="evidence" value="ECO:0007669"/>
    <property type="project" value="InterPro"/>
</dbReference>
<name>A0A3E1ND09_9BACT</name>
<dbReference type="PRINTS" id="PR00038">
    <property type="entry name" value="HTHLUXR"/>
</dbReference>
<evidence type="ECO:0000313" key="9">
    <source>
        <dbReference type="EMBL" id="RFM25717.1"/>
    </source>
</evidence>
<dbReference type="InterPro" id="IPR014284">
    <property type="entry name" value="RNA_pol_sigma-70_dom"/>
</dbReference>
<evidence type="ECO:0000256" key="6">
    <source>
        <dbReference type="ARBA" id="ARBA00024701"/>
    </source>
</evidence>
<organism evidence="9 10">
    <name type="scientific">Deminuibacter soli</name>
    <dbReference type="NCBI Taxonomy" id="2291815"/>
    <lineage>
        <taxon>Bacteria</taxon>
        <taxon>Pseudomonadati</taxon>
        <taxon>Bacteroidota</taxon>
        <taxon>Chitinophagia</taxon>
        <taxon>Chitinophagales</taxon>
        <taxon>Chitinophagaceae</taxon>
        <taxon>Deminuibacter</taxon>
    </lineage>
</organism>
<dbReference type="AlphaFoldDB" id="A0A3E1ND09"/>
<protein>
    <recommendedName>
        <fullName evidence="2">RNA polymerase sigma factor SigS</fullName>
    </recommendedName>
</protein>
<dbReference type="SUPFAM" id="SSF46894">
    <property type="entry name" value="C-terminal effector domain of the bipartite response regulators"/>
    <property type="match status" value="1"/>
</dbReference>
<dbReference type="Proteomes" id="UP000261284">
    <property type="component" value="Unassembled WGS sequence"/>
</dbReference>
<keyword evidence="10" id="KW-1185">Reference proteome</keyword>
<feature type="domain" description="RNA polymerase sigma factor 70 region 4 type 2" evidence="8">
    <location>
        <begin position="119"/>
        <end position="164"/>
    </location>
</feature>